<comment type="subcellular location">
    <subcellularLocation>
        <location evidence="2">Cell membrane</location>
        <topology evidence="2">Multi-pass membrane protein</topology>
    </subcellularLocation>
</comment>
<evidence type="ECO:0008006" key="12">
    <source>
        <dbReference type="Google" id="ProtNLM"/>
    </source>
</evidence>
<dbReference type="GO" id="GO:0005886">
    <property type="term" value="C:plasma membrane"/>
    <property type="evidence" value="ECO:0007669"/>
    <property type="project" value="UniProtKB-SubCell"/>
</dbReference>
<feature type="transmembrane region" description="Helical" evidence="9">
    <location>
        <begin position="16"/>
        <end position="38"/>
    </location>
</feature>
<organism evidence="10 11">
    <name type="scientific">Rhodotorula paludigena</name>
    <dbReference type="NCBI Taxonomy" id="86838"/>
    <lineage>
        <taxon>Eukaryota</taxon>
        <taxon>Fungi</taxon>
        <taxon>Dikarya</taxon>
        <taxon>Basidiomycota</taxon>
        <taxon>Pucciniomycotina</taxon>
        <taxon>Microbotryomycetes</taxon>
        <taxon>Sporidiobolales</taxon>
        <taxon>Sporidiobolaceae</taxon>
        <taxon>Rhodotorula</taxon>
    </lineage>
</organism>
<accession>A0AAV5GJT8</accession>
<dbReference type="InterPro" id="IPR003691">
    <property type="entry name" value="FluC"/>
</dbReference>
<gene>
    <name evidence="10" type="ORF">Rhopal_005910-T1</name>
</gene>
<evidence type="ECO:0000256" key="3">
    <source>
        <dbReference type="ARBA" id="ARBA00022475"/>
    </source>
</evidence>
<evidence type="ECO:0000256" key="2">
    <source>
        <dbReference type="ARBA" id="ARBA00004651"/>
    </source>
</evidence>
<proteinExistence type="inferred from homology"/>
<evidence type="ECO:0000256" key="7">
    <source>
        <dbReference type="ARBA" id="ARBA00035120"/>
    </source>
</evidence>
<keyword evidence="11" id="KW-1185">Reference proteome</keyword>
<keyword evidence="3" id="KW-1003">Cell membrane</keyword>
<comment type="function">
    <text evidence="1">Fluoride channel required for the rapid expulsion of cytoplasmic fluoride.</text>
</comment>
<dbReference type="EMBL" id="BQKY01000012">
    <property type="protein sequence ID" value="GJN92870.1"/>
    <property type="molecule type" value="Genomic_DNA"/>
</dbReference>
<feature type="transmembrane region" description="Helical" evidence="9">
    <location>
        <begin position="77"/>
        <end position="97"/>
    </location>
</feature>
<protein>
    <recommendedName>
        <fullName evidence="12">Fluoride ion transporter CrcB</fullName>
    </recommendedName>
</protein>
<keyword evidence="6 9" id="KW-0472">Membrane</keyword>
<sequence>MPATGSPPRPLPGQSMIALLSVVVGPLFWLGSLFLLIFGPSSWRERATFAIVVAPPATLLRYFLSKRLNPLSKRFPIGTYTANSLAVLVFAVMALLARNPRSPLGCAALRGVQDGFCGSLSTISTLVVEVRGLGTGDSYRYLIASWIVSMALFTVVLGPWVWSDDRGPLCWER</sequence>
<evidence type="ECO:0000256" key="4">
    <source>
        <dbReference type="ARBA" id="ARBA00022692"/>
    </source>
</evidence>
<evidence type="ECO:0000313" key="11">
    <source>
        <dbReference type="Proteomes" id="UP001342314"/>
    </source>
</evidence>
<dbReference type="GO" id="GO:1903425">
    <property type="term" value="F:fluoride transmembrane transporter activity"/>
    <property type="evidence" value="ECO:0007669"/>
    <property type="project" value="TreeGrafter"/>
</dbReference>
<dbReference type="PANTHER" id="PTHR28259">
    <property type="entry name" value="FLUORIDE EXPORT PROTEIN 1-RELATED"/>
    <property type="match status" value="1"/>
</dbReference>
<name>A0AAV5GJT8_9BASI</name>
<keyword evidence="5 9" id="KW-1133">Transmembrane helix</keyword>
<evidence type="ECO:0000256" key="5">
    <source>
        <dbReference type="ARBA" id="ARBA00022989"/>
    </source>
</evidence>
<comment type="caution">
    <text evidence="10">The sequence shown here is derived from an EMBL/GenBank/DDBJ whole genome shotgun (WGS) entry which is preliminary data.</text>
</comment>
<evidence type="ECO:0000256" key="9">
    <source>
        <dbReference type="SAM" id="Phobius"/>
    </source>
</evidence>
<reference evidence="10 11" key="1">
    <citation type="submission" date="2021-12" db="EMBL/GenBank/DDBJ databases">
        <title>High titer production of polyol ester of fatty acids by Rhodotorula paludigena BS15 towards product separation-free biomass refinery.</title>
        <authorList>
            <person name="Mano J."/>
            <person name="Ono H."/>
            <person name="Tanaka T."/>
            <person name="Naito K."/>
            <person name="Sushida H."/>
            <person name="Ike M."/>
            <person name="Tokuyasu K."/>
            <person name="Kitaoka M."/>
        </authorList>
    </citation>
    <scope>NUCLEOTIDE SEQUENCE [LARGE SCALE GENOMIC DNA]</scope>
    <source>
        <strain evidence="10 11">BS15</strain>
    </source>
</reference>
<evidence type="ECO:0000313" key="10">
    <source>
        <dbReference type="EMBL" id="GJN92870.1"/>
    </source>
</evidence>
<evidence type="ECO:0000256" key="8">
    <source>
        <dbReference type="ARBA" id="ARBA00035585"/>
    </source>
</evidence>
<keyword evidence="4 9" id="KW-0812">Transmembrane</keyword>
<evidence type="ECO:0000256" key="1">
    <source>
        <dbReference type="ARBA" id="ARBA00002598"/>
    </source>
</evidence>
<dbReference type="Pfam" id="PF02537">
    <property type="entry name" value="CRCB"/>
    <property type="match status" value="1"/>
</dbReference>
<dbReference type="PANTHER" id="PTHR28259:SF1">
    <property type="entry name" value="FLUORIDE EXPORT PROTEIN 1-RELATED"/>
    <property type="match status" value="1"/>
</dbReference>
<comment type="catalytic activity">
    <reaction evidence="8">
        <text>fluoride(in) = fluoride(out)</text>
        <dbReference type="Rhea" id="RHEA:76159"/>
        <dbReference type="ChEBI" id="CHEBI:17051"/>
    </reaction>
    <physiologicalReaction direction="left-to-right" evidence="8">
        <dbReference type="Rhea" id="RHEA:76160"/>
    </physiologicalReaction>
</comment>
<dbReference type="AlphaFoldDB" id="A0AAV5GJT8"/>
<comment type="similarity">
    <text evidence="7">Belongs to the fluoride channel Fluc/FEX (TC 1.A.43) family.</text>
</comment>
<evidence type="ECO:0000256" key="6">
    <source>
        <dbReference type="ARBA" id="ARBA00023136"/>
    </source>
</evidence>
<dbReference type="Proteomes" id="UP001342314">
    <property type="component" value="Unassembled WGS sequence"/>
</dbReference>
<feature type="transmembrane region" description="Helical" evidence="9">
    <location>
        <begin position="141"/>
        <end position="162"/>
    </location>
</feature>